<dbReference type="EMBL" id="VDDC01000014">
    <property type="protein sequence ID" value="TNH39539.1"/>
    <property type="molecule type" value="Genomic_DNA"/>
</dbReference>
<comment type="caution">
    <text evidence="3">The sequence shown here is derived from an EMBL/GenBank/DDBJ whole genome shotgun (WGS) entry which is preliminary data.</text>
</comment>
<evidence type="ECO:0000256" key="1">
    <source>
        <dbReference type="ARBA" id="ARBA00008791"/>
    </source>
</evidence>
<evidence type="ECO:0000259" key="2">
    <source>
        <dbReference type="Pfam" id="PF00582"/>
    </source>
</evidence>
<comment type="similarity">
    <text evidence="1">Belongs to the universal stress protein A family.</text>
</comment>
<dbReference type="RefSeq" id="WP_046000338.1">
    <property type="nucleotide sequence ID" value="NZ_VDDC01000014.1"/>
</dbReference>
<dbReference type="Proteomes" id="UP000304880">
    <property type="component" value="Unassembled WGS sequence"/>
</dbReference>
<evidence type="ECO:0000313" key="4">
    <source>
        <dbReference type="Proteomes" id="UP000304880"/>
    </source>
</evidence>
<dbReference type="AlphaFoldDB" id="A0A5C4R6H7"/>
<sequence length="279" mass="29833">MAYKTILTVLSHPSQMPQLDDAAALAAAHDAHLDILCLGIDHSQAGYFFPGGTSYGWQEAIDSALTDANALDRKVRDRMAASHDLRWSCEAAVTQSLGIASLVGLRARFSDLAILASPYAKGQPGDAELITEAALFEGACPVLVLPQGCEPVAAPRRILVAWNQSAEALAAIRRALPLLRAAEMVEVTCIDPRSSGPERSDPGGALTQMLTRHGVHAQIAVLARTAPRISDEINRRAIEVDADMVVMGAYGHSRLREAILGGATRNMLEQARVPVFLAR</sequence>
<dbReference type="SUPFAM" id="SSF52402">
    <property type="entry name" value="Adenine nucleotide alpha hydrolases-like"/>
    <property type="match status" value="1"/>
</dbReference>
<keyword evidence="4" id="KW-1185">Reference proteome</keyword>
<dbReference type="Gene3D" id="3.40.50.12370">
    <property type="match status" value="1"/>
</dbReference>
<feature type="domain" description="UspA" evidence="2">
    <location>
        <begin position="156"/>
        <end position="278"/>
    </location>
</feature>
<dbReference type="CDD" id="cd00293">
    <property type="entry name" value="USP-like"/>
    <property type="match status" value="1"/>
</dbReference>
<dbReference type="InterPro" id="IPR006015">
    <property type="entry name" value="Universal_stress_UspA"/>
</dbReference>
<dbReference type="Pfam" id="PF00582">
    <property type="entry name" value="Usp"/>
    <property type="match status" value="1"/>
</dbReference>
<evidence type="ECO:0000313" key="3">
    <source>
        <dbReference type="EMBL" id="TNH39539.1"/>
    </source>
</evidence>
<proteinExistence type="inferred from homology"/>
<reference evidence="3 4" key="1">
    <citation type="submission" date="2019-06" db="EMBL/GenBank/DDBJ databases">
        <authorList>
            <person name="Li J."/>
        </authorList>
    </citation>
    <scope>NUCLEOTIDE SEQUENCE [LARGE SCALE GENOMIC DNA]</scope>
    <source>
        <strain evidence="3 4">CGMCC 1.8012</strain>
    </source>
</reference>
<dbReference type="InterPro" id="IPR006016">
    <property type="entry name" value="UspA"/>
</dbReference>
<gene>
    <name evidence="3" type="ORF">FHD67_08865</name>
</gene>
<name>A0A5C4R6H7_9RHOB</name>
<dbReference type="PRINTS" id="PR01438">
    <property type="entry name" value="UNVRSLSTRESS"/>
</dbReference>
<accession>A0A5C4R6H7</accession>
<dbReference type="PANTHER" id="PTHR46268">
    <property type="entry name" value="STRESS RESPONSE PROTEIN NHAX"/>
    <property type="match status" value="1"/>
</dbReference>
<protein>
    <submittedName>
        <fullName evidence="3">Universal stress protein</fullName>
    </submittedName>
</protein>
<dbReference type="PANTHER" id="PTHR46268:SF15">
    <property type="entry name" value="UNIVERSAL STRESS PROTEIN HP_0031"/>
    <property type="match status" value="1"/>
</dbReference>
<organism evidence="3 4">
    <name type="scientific">Paracoccus haeundaensis</name>
    <dbReference type="NCBI Taxonomy" id="225362"/>
    <lineage>
        <taxon>Bacteria</taxon>
        <taxon>Pseudomonadati</taxon>
        <taxon>Pseudomonadota</taxon>
        <taxon>Alphaproteobacteria</taxon>
        <taxon>Rhodobacterales</taxon>
        <taxon>Paracoccaceae</taxon>
        <taxon>Paracoccus</taxon>
    </lineage>
</organism>